<dbReference type="Proteomes" id="UP000245506">
    <property type="component" value="Unassembled WGS sequence"/>
</dbReference>
<comment type="caution">
    <text evidence="1">The sequence shown here is derived from an EMBL/GenBank/DDBJ whole genome shotgun (WGS) entry which is preliminary data.</text>
</comment>
<gene>
    <name evidence="1" type="ORF">DKT75_17820</name>
</gene>
<sequence length="86" mass="10031">MENWPEFESNRLITPNLRPYCSPQKAKHLRTLTDLKSLPILDVLRTKQGWDEWLLKMDLSTLSKQPRHYMDSHAFAVSMAENGFGV</sequence>
<accession>A0A317C5J2</accession>
<dbReference type="SUPFAM" id="SSF53850">
    <property type="entry name" value="Periplasmic binding protein-like II"/>
    <property type="match status" value="1"/>
</dbReference>
<dbReference type="EMBL" id="QGKL01000042">
    <property type="protein sequence ID" value="PWQ93481.1"/>
    <property type="molecule type" value="Genomic_DNA"/>
</dbReference>
<keyword evidence="2" id="KW-1185">Reference proteome</keyword>
<evidence type="ECO:0008006" key="3">
    <source>
        <dbReference type="Google" id="ProtNLM"/>
    </source>
</evidence>
<name>A0A317C5J2_9GAMM</name>
<dbReference type="AlphaFoldDB" id="A0A317C5J2"/>
<reference evidence="1 2" key="1">
    <citation type="submission" date="2018-05" db="EMBL/GenBank/DDBJ databases">
        <title>Leucothrix arctica sp. nov., isolated from Arctic seawater.</title>
        <authorList>
            <person name="Choi A."/>
            <person name="Baek K."/>
        </authorList>
    </citation>
    <scope>NUCLEOTIDE SEQUENCE [LARGE SCALE GENOMIC DNA]</scope>
    <source>
        <strain evidence="1 2">IMCC9719</strain>
    </source>
</reference>
<proteinExistence type="predicted"/>
<organism evidence="1 2">
    <name type="scientific">Leucothrix arctica</name>
    <dbReference type="NCBI Taxonomy" id="1481894"/>
    <lineage>
        <taxon>Bacteria</taxon>
        <taxon>Pseudomonadati</taxon>
        <taxon>Pseudomonadota</taxon>
        <taxon>Gammaproteobacteria</taxon>
        <taxon>Thiotrichales</taxon>
        <taxon>Thiotrichaceae</taxon>
        <taxon>Leucothrix</taxon>
    </lineage>
</organism>
<evidence type="ECO:0000313" key="2">
    <source>
        <dbReference type="Proteomes" id="UP000245506"/>
    </source>
</evidence>
<evidence type="ECO:0000313" key="1">
    <source>
        <dbReference type="EMBL" id="PWQ93481.1"/>
    </source>
</evidence>
<protein>
    <recommendedName>
        <fullName evidence="3">LysR substrate-binding domain-containing protein</fullName>
    </recommendedName>
</protein>
<dbReference type="Gene3D" id="3.40.190.10">
    <property type="entry name" value="Periplasmic binding protein-like II"/>
    <property type="match status" value="2"/>
</dbReference>